<reference evidence="4 5" key="1">
    <citation type="submission" date="2016-09" db="EMBL/GenBank/DDBJ databases">
        <title>Genomic Taxonomy of the Vibrionaceae.</title>
        <authorList>
            <person name="Gonzalez-Castillo A."/>
            <person name="Gomez-Gil B."/>
            <person name="Enciso-Ibarra K."/>
        </authorList>
    </citation>
    <scope>NUCLEOTIDE SEQUENCE [LARGE SCALE GENOMIC DNA]</scope>
    <source>
        <strain evidence="4 5">CAIM 703</strain>
    </source>
</reference>
<dbReference type="Proteomes" id="UP000186313">
    <property type="component" value="Unassembled WGS sequence"/>
</dbReference>
<dbReference type="PANTHER" id="PTHR24320:SF148">
    <property type="entry name" value="NAD(P)-BINDING ROSSMANN-FOLD SUPERFAMILY PROTEIN"/>
    <property type="match status" value="1"/>
</dbReference>
<dbReference type="PRINTS" id="PR00081">
    <property type="entry name" value="GDHRDH"/>
</dbReference>
<dbReference type="PROSITE" id="PS00061">
    <property type="entry name" value="ADH_SHORT"/>
    <property type="match status" value="1"/>
</dbReference>
<comment type="similarity">
    <text evidence="1 3">Belongs to the short-chain dehydrogenases/reductases (SDR) family.</text>
</comment>
<evidence type="ECO:0000313" key="4">
    <source>
        <dbReference type="EMBL" id="OLQ92989.1"/>
    </source>
</evidence>
<comment type="caution">
    <text evidence="4">The sequence shown here is derived from an EMBL/GenBank/DDBJ whole genome shotgun (WGS) entry which is preliminary data.</text>
</comment>
<evidence type="ECO:0000256" key="2">
    <source>
        <dbReference type="ARBA" id="ARBA00023002"/>
    </source>
</evidence>
<dbReference type="PRINTS" id="PR00080">
    <property type="entry name" value="SDRFAMILY"/>
</dbReference>
<keyword evidence="2" id="KW-0560">Oxidoreductase</keyword>
<dbReference type="InterPro" id="IPR020904">
    <property type="entry name" value="Sc_DH/Rdtase_CS"/>
</dbReference>
<sequence length="268" mass="28402">MQKIIVVTGATDGIGLETAKMLVEQGHHLVVHGRNPQKTTDVVTKLQALSNQAKVESVVADLSNLKSVTAMVSELAERFGKIDVLINNAGVFSTGNPITNDGLDVRFVVNTIAPYYLTKELLPLLGTSGRVVNLSSAAQAPVNLSALEGVQTLGDGEAYAQSKLALTMWSRSLGLANQNKGPMIVAVNPKSFLGSKMVKDAYGVAGGDLKLGADILVRAALSTEFDAAHGKYFDNDIEAFAKPHSQAFDEAKVKQVISTIENQIAQLA</sequence>
<name>A0A1Q9HQ41_9VIBR</name>
<protein>
    <submittedName>
        <fullName evidence="4">Oxidoreductase</fullName>
    </submittedName>
</protein>
<dbReference type="GO" id="GO:0016491">
    <property type="term" value="F:oxidoreductase activity"/>
    <property type="evidence" value="ECO:0007669"/>
    <property type="project" value="UniProtKB-KW"/>
</dbReference>
<dbReference type="InterPro" id="IPR036291">
    <property type="entry name" value="NAD(P)-bd_dom_sf"/>
</dbReference>
<evidence type="ECO:0000256" key="3">
    <source>
        <dbReference type="RuleBase" id="RU000363"/>
    </source>
</evidence>
<dbReference type="OrthoDB" id="109589at2"/>
<dbReference type="EMBL" id="MJMJ01000001">
    <property type="protein sequence ID" value="OLQ92989.1"/>
    <property type="molecule type" value="Genomic_DNA"/>
</dbReference>
<evidence type="ECO:0000313" key="5">
    <source>
        <dbReference type="Proteomes" id="UP000186313"/>
    </source>
</evidence>
<dbReference type="PANTHER" id="PTHR24320">
    <property type="entry name" value="RETINOL DEHYDROGENASE"/>
    <property type="match status" value="1"/>
</dbReference>
<dbReference type="Pfam" id="PF00106">
    <property type="entry name" value="adh_short"/>
    <property type="match status" value="1"/>
</dbReference>
<dbReference type="SUPFAM" id="SSF51735">
    <property type="entry name" value="NAD(P)-binding Rossmann-fold domains"/>
    <property type="match status" value="1"/>
</dbReference>
<evidence type="ECO:0000256" key="1">
    <source>
        <dbReference type="ARBA" id="ARBA00006484"/>
    </source>
</evidence>
<proteinExistence type="inferred from homology"/>
<organism evidence="4 5">
    <name type="scientific">Vibrio panuliri</name>
    <dbReference type="NCBI Taxonomy" id="1381081"/>
    <lineage>
        <taxon>Bacteria</taxon>
        <taxon>Pseudomonadati</taxon>
        <taxon>Pseudomonadota</taxon>
        <taxon>Gammaproteobacteria</taxon>
        <taxon>Vibrionales</taxon>
        <taxon>Vibrionaceae</taxon>
        <taxon>Vibrio</taxon>
    </lineage>
</organism>
<accession>A0A1Q9HQ41</accession>
<gene>
    <name evidence="4" type="ORF">BIY22_00400</name>
</gene>
<dbReference type="Gene3D" id="3.40.50.720">
    <property type="entry name" value="NAD(P)-binding Rossmann-like Domain"/>
    <property type="match status" value="1"/>
</dbReference>
<dbReference type="AlphaFoldDB" id="A0A1Q9HQ41"/>
<dbReference type="InterPro" id="IPR002347">
    <property type="entry name" value="SDR_fam"/>
</dbReference>
<dbReference type="STRING" id="1381081.BIY22_00400"/>